<dbReference type="Pfam" id="PF13302">
    <property type="entry name" value="Acetyltransf_3"/>
    <property type="match status" value="1"/>
</dbReference>
<proteinExistence type="predicted"/>
<name>A0AAD1XG57_EUPCR</name>
<dbReference type="SUPFAM" id="SSF55729">
    <property type="entry name" value="Acyl-CoA N-acyltransferases (Nat)"/>
    <property type="match status" value="1"/>
</dbReference>
<keyword evidence="3" id="KW-1185">Reference proteome</keyword>
<dbReference type="AlphaFoldDB" id="A0AAD1XG57"/>
<dbReference type="InterPro" id="IPR000182">
    <property type="entry name" value="GNAT_dom"/>
</dbReference>
<evidence type="ECO:0000259" key="1">
    <source>
        <dbReference type="Pfam" id="PF13302"/>
    </source>
</evidence>
<dbReference type="EMBL" id="CAMPGE010012226">
    <property type="protein sequence ID" value="CAI2371007.1"/>
    <property type="molecule type" value="Genomic_DNA"/>
</dbReference>
<organism evidence="2 3">
    <name type="scientific">Euplotes crassus</name>
    <dbReference type="NCBI Taxonomy" id="5936"/>
    <lineage>
        <taxon>Eukaryota</taxon>
        <taxon>Sar</taxon>
        <taxon>Alveolata</taxon>
        <taxon>Ciliophora</taxon>
        <taxon>Intramacronucleata</taxon>
        <taxon>Spirotrichea</taxon>
        <taxon>Hypotrichia</taxon>
        <taxon>Euplotida</taxon>
        <taxon>Euplotidae</taxon>
        <taxon>Moneuplotes</taxon>
    </lineage>
</organism>
<sequence>MHKYETLGGKKLPPDFLTRKRKKKAKGKESVVLIPFTDEYFEELMDGLLNDDDPQSVREFLHGCKGKSLNEGNIRSMLYKYSISNHIYKPFRVCVKTIYNSLIPIGTAHLTATKGDEKIKLRKFYIEKMWRRKGYEQKALQAIGDYCFKKLDFLKIYYSIFSINEEMIQLCKEAGFKFNKTTATEIGDPDKRHILYFYKEDYETILALGNTMKDSTKASSTVLSKNLQSESKLSIQASPIGTMRFSSPIKSNSPKSDVLKLPQITFHKFSRLDSRSSKASKIPISYSSVNASHNTPLPKIVPPNYYYRSNRERNNALMDSVLAMDAEILKETQSLEELKSQFKEKSISLGTSHPVSRMRNSSSQCDLFDDKINFSIAPNKLRQTQEEHPRVSDIRSIKNYKSIKEIMKRPKQL</sequence>
<evidence type="ECO:0000313" key="3">
    <source>
        <dbReference type="Proteomes" id="UP001295684"/>
    </source>
</evidence>
<gene>
    <name evidence="2" type="ORF">ECRASSUSDP1_LOCUS12327</name>
</gene>
<comment type="caution">
    <text evidence="2">The sequence shown here is derived from an EMBL/GenBank/DDBJ whole genome shotgun (WGS) entry which is preliminary data.</text>
</comment>
<feature type="domain" description="N-acetyltransferase" evidence="1">
    <location>
        <begin position="32"/>
        <end position="177"/>
    </location>
</feature>
<dbReference type="GO" id="GO:0016747">
    <property type="term" value="F:acyltransferase activity, transferring groups other than amino-acyl groups"/>
    <property type="evidence" value="ECO:0007669"/>
    <property type="project" value="InterPro"/>
</dbReference>
<dbReference type="Proteomes" id="UP001295684">
    <property type="component" value="Unassembled WGS sequence"/>
</dbReference>
<dbReference type="InterPro" id="IPR016181">
    <property type="entry name" value="Acyl_CoA_acyltransferase"/>
</dbReference>
<reference evidence="2" key="1">
    <citation type="submission" date="2023-07" db="EMBL/GenBank/DDBJ databases">
        <authorList>
            <consortium name="AG Swart"/>
            <person name="Singh M."/>
            <person name="Singh A."/>
            <person name="Seah K."/>
            <person name="Emmerich C."/>
        </authorList>
    </citation>
    <scope>NUCLEOTIDE SEQUENCE</scope>
    <source>
        <strain evidence="2">DP1</strain>
    </source>
</reference>
<protein>
    <recommendedName>
        <fullName evidence="1">N-acetyltransferase domain-containing protein</fullName>
    </recommendedName>
</protein>
<accession>A0AAD1XG57</accession>
<dbReference type="Gene3D" id="3.40.630.30">
    <property type="match status" value="1"/>
</dbReference>
<evidence type="ECO:0000313" key="2">
    <source>
        <dbReference type="EMBL" id="CAI2371007.1"/>
    </source>
</evidence>